<dbReference type="GO" id="GO:0005524">
    <property type="term" value="F:ATP binding"/>
    <property type="evidence" value="ECO:0007669"/>
    <property type="project" value="UniProtKB-KW"/>
</dbReference>
<dbReference type="Pfam" id="PF00005">
    <property type="entry name" value="ABC_tran"/>
    <property type="match status" value="1"/>
</dbReference>
<dbReference type="SUPFAM" id="SSF52540">
    <property type="entry name" value="P-loop containing nucleoside triphosphate hydrolases"/>
    <property type="match status" value="1"/>
</dbReference>
<evidence type="ECO:0000256" key="3">
    <source>
        <dbReference type="ARBA" id="ARBA00022840"/>
    </source>
</evidence>
<dbReference type="InterPro" id="IPR050166">
    <property type="entry name" value="ABC_transporter_ATP-bind"/>
</dbReference>
<dbReference type="RefSeq" id="WP_158066360.1">
    <property type="nucleotide sequence ID" value="NZ_CP042829.1"/>
</dbReference>
<keyword evidence="2" id="KW-0547">Nucleotide-binding</keyword>
<dbReference type="InterPro" id="IPR003593">
    <property type="entry name" value="AAA+_ATPase"/>
</dbReference>
<sequence length="269" mass="28592">MRRPAIRVEGLTHTFRQKGRDVQAIDRLDLEVGEGEFVALVGPSGCGKSTLLRVLAGLLAPTGGIAEVGGVSSIGRPGLVAFMPQKDLLLPWRRALGNAALGLEIRGVPRKEAQARARALFGVFGLEGFEQAWPAQMSGGMRQRLALLRTFLVPSPVLLLDEPFGALDAITRRGMHAWLQGVLALEPRTVLLVTHDVEEALVLADRVVVMSPRPGRVLAEVPAPFARPREPGIVTGPAFTAAKAEVLAALGDGRELLGLPGEEQTAHGA</sequence>
<proteinExistence type="predicted"/>
<keyword evidence="6" id="KW-1185">Reference proteome</keyword>
<dbReference type="EMBL" id="CP042829">
    <property type="protein sequence ID" value="QFG02431.1"/>
    <property type="molecule type" value="Genomic_DNA"/>
</dbReference>
<name>A0ABX6BZJ8_9CHLR</name>
<feature type="domain" description="ABC transporter" evidence="4">
    <location>
        <begin position="6"/>
        <end position="237"/>
    </location>
</feature>
<dbReference type="InterPro" id="IPR003439">
    <property type="entry name" value="ABC_transporter-like_ATP-bd"/>
</dbReference>
<reference evidence="5 6" key="1">
    <citation type="submission" date="2019-10" db="EMBL/GenBank/DDBJ databases">
        <title>Thermopilla bonchosmolovskayae gen. nov., sp. nov., a moderately thermophilic Chloroflexi bacterium from a Chukotka hot spring (Arctic, Russia), representing a novel classis Thermopillaia, which include previously uncultivated lineage OLB14.</title>
        <authorList>
            <person name="Kochetkova T.V."/>
            <person name="Zayulina K.S."/>
            <person name="Zhigarkov V.S."/>
            <person name="Minaev N.V."/>
            <person name="Novikov A."/>
            <person name="Toshchakov S.V."/>
            <person name="Elcheninov A.G."/>
            <person name="Kublanov I.V."/>
        </authorList>
    </citation>
    <scope>NUCLEOTIDE SEQUENCE [LARGE SCALE GENOMIC DNA]</scope>
    <source>
        <strain evidence="5 6">3753O</strain>
    </source>
</reference>
<gene>
    <name evidence="5" type="ORF">Tbon_03705</name>
</gene>
<evidence type="ECO:0000256" key="1">
    <source>
        <dbReference type="ARBA" id="ARBA00022448"/>
    </source>
</evidence>
<dbReference type="SMART" id="SM00382">
    <property type="entry name" value="AAA"/>
    <property type="match status" value="1"/>
</dbReference>
<dbReference type="PROSITE" id="PS50893">
    <property type="entry name" value="ABC_TRANSPORTER_2"/>
    <property type="match status" value="1"/>
</dbReference>
<protein>
    <submittedName>
        <fullName evidence="5">ABC transporter ATP-binding protein</fullName>
    </submittedName>
</protein>
<evidence type="ECO:0000313" key="6">
    <source>
        <dbReference type="Proteomes" id="UP000326331"/>
    </source>
</evidence>
<dbReference type="InterPro" id="IPR017871">
    <property type="entry name" value="ABC_transporter-like_CS"/>
</dbReference>
<dbReference type="PROSITE" id="PS00211">
    <property type="entry name" value="ABC_TRANSPORTER_1"/>
    <property type="match status" value="1"/>
</dbReference>
<evidence type="ECO:0000256" key="2">
    <source>
        <dbReference type="ARBA" id="ARBA00022741"/>
    </source>
</evidence>
<dbReference type="PANTHER" id="PTHR42788:SF2">
    <property type="entry name" value="ABC TRANSPORTER ATP-BINDING PROTEIN"/>
    <property type="match status" value="1"/>
</dbReference>
<dbReference type="PANTHER" id="PTHR42788">
    <property type="entry name" value="TAURINE IMPORT ATP-BINDING PROTEIN-RELATED"/>
    <property type="match status" value="1"/>
</dbReference>
<accession>A0ABX6BZJ8</accession>
<evidence type="ECO:0000259" key="4">
    <source>
        <dbReference type="PROSITE" id="PS50893"/>
    </source>
</evidence>
<keyword evidence="3 5" id="KW-0067">ATP-binding</keyword>
<dbReference type="Gene3D" id="3.40.50.300">
    <property type="entry name" value="P-loop containing nucleotide triphosphate hydrolases"/>
    <property type="match status" value="1"/>
</dbReference>
<dbReference type="Proteomes" id="UP000326331">
    <property type="component" value="Chromosome"/>
</dbReference>
<evidence type="ECO:0000313" key="5">
    <source>
        <dbReference type="EMBL" id="QFG02431.1"/>
    </source>
</evidence>
<keyword evidence="1" id="KW-0813">Transport</keyword>
<dbReference type="InterPro" id="IPR027417">
    <property type="entry name" value="P-loop_NTPase"/>
</dbReference>
<dbReference type="CDD" id="cd03293">
    <property type="entry name" value="ABC_NrtD_SsuB_transporters"/>
    <property type="match status" value="1"/>
</dbReference>
<organism evidence="5 6">
    <name type="scientific">Tepidiforma bonchosmolovskayae</name>
    <dbReference type="NCBI Taxonomy" id="2601677"/>
    <lineage>
        <taxon>Bacteria</taxon>
        <taxon>Bacillati</taxon>
        <taxon>Chloroflexota</taxon>
        <taxon>Tepidiformia</taxon>
        <taxon>Tepidiformales</taxon>
        <taxon>Tepidiformaceae</taxon>
        <taxon>Tepidiforma</taxon>
    </lineage>
</organism>